<dbReference type="RefSeq" id="WP_315574175.1">
    <property type="nucleotide sequence ID" value="NZ_JARFNM010000001.1"/>
</dbReference>
<feature type="region of interest" description="Disordered" evidence="1">
    <location>
        <begin position="20"/>
        <end position="47"/>
    </location>
</feature>
<protein>
    <submittedName>
        <fullName evidence="2">Uncharacterized protein</fullName>
    </submittedName>
</protein>
<gene>
    <name evidence="2" type="ORF">HMPREF1872_00857</name>
</gene>
<comment type="caution">
    <text evidence="2">The sequence shown here is derived from an EMBL/GenBank/DDBJ whole genome shotgun (WGS) entry which is preliminary data.</text>
</comment>
<evidence type="ECO:0000313" key="2">
    <source>
        <dbReference type="EMBL" id="KXB40397.1"/>
    </source>
</evidence>
<accession>A0A133YB95</accession>
<organism evidence="2 3">
    <name type="scientific">Amygdalobacter nucleatus</name>
    <dbReference type="NCBI Taxonomy" id="3029274"/>
    <lineage>
        <taxon>Bacteria</taxon>
        <taxon>Bacillati</taxon>
        <taxon>Bacillota</taxon>
        <taxon>Clostridia</taxon>
        <taxon>Eubacteriales</taxon>
        <taxon>Oscillospiraceae</taxon>
        <taxon>Amygdalobacter</taxon>
    </lineage>
</organism>
<name>A0A133YB95_9FIRM</name>
<evidence type="ECO:0000313" key="3">
    <source>
        <dbReference type="Proteomes" id="UP000070080"/>
    </source>
</evidence>
<dbReference type="Proteomes" id="UP000070080">
    <property type="component" value="Unassembled WGS sequence"/>
</dbReference>
<feature type="compositionally biased region" description="Basic and acidic residues" evidence="1">
    <location>
        <begin position="20"/>
        <end position="31"/>
    </location>
</feature>
<dbReference type="EMBL" id="LSCV01000029">
    <property type="protein sequence ID" value="KXB40397.1"/>
    <property type="molecule type" value="Genomic_DNA"/>
</dbReference>
<evidence type="ECO:0000256" key="1">
    <source>
        <dbReference type="SAM" id="MobiDB-lite"/>
    </source>
</evidence>
<keyword evidence="3" id="KW-1185">Reference proteome</keyword>
<sequence length="47" mass="5217">MLYPYKEFVVSFNANGHGIKPKEQTVRDGKQAKAPSDPIDTDFDFGG</sequence>
<reference evidence="3" key="1">
    <citation type="submission" date="2016-01" db="EMBL/GenBank/DDBJ databases">
        <authorList>
            <person name="Mitreva M."/>
            <person name="Pepin K.H."/>
            <person name="Mihindukulasuriya K.A."/>
            <person name="Fulton R."/>
            <person name="Fronick C."/>
            <person name="O'Laughlin M."/>
            <person name="Miner T."/>
            <person name="Herter B."/>
            <person name="Rosa B.A."/>
            <person name="Cordes M."/>
            <person name="Tomlinson C."/>
            <person name="Wollam A."/>
            <person name="Palsikar V.B."/>
            <person name="Mardis E.R."/>
            <person name="Wilson R.K."/>
        </authorList>
    </citation>
    <scope>NUCLEOTIDE SEQUENCE [LARGE SCALE GENOMIC DNA]</scope>
    <source>
        <strain evidence="3">KA00274</strain>
    </source>
</reference>
<dbReference type="AlphaFoldDB" id="A0A133YB95"/>
<proteinExistence type="predicted"/>